<dbReference type="Gene3D" id="3.40.50.450">
    <property type="match status" value="1"/>
</dbReference>
<dbReference type="Pfam" id="PF02481">
    <property type="entry name" value="DNA_processg_A"/>
    <property type="match status" value="1"/>
</dbReference>
<proteinExistence type="inferred from homology"/>
<dbReference type="GO" id="GO:0009294">
    <property type="term" value="P:DNA-mediated transformation"/>
    <property type="evidence" value="ECO:0007669"/>
    <property type="project" value="InterPro"/>
</dbReference>
<feature type="domain" description="Smf/DprA SLOG" evidence="2">
    <location>
        <begin position="11"/>
        <end position="203"/>
    </location>
</feature>
<name>A0A1W1BNR0_9ZZZZ</name>
<evidence type="ECO:0000256" key="1">
    <source>
        <dbReference type="ARBA" id="ARBA00006525"/>
    </source>
</evidence>
<sequence length="257" mass="28333">MIELDFEIDALNSMKSYPKHIYGKGNLSLLNRPKVSIVGTRRPSSYTRQMIYNLSKELSSRGICIVSGGAMGVDAIAHQGAGSNNTISVMATSLDIRYPKVNQGLIKDIENNGLTLSQFPPTFKATSWSFVLRNEIVVALGDFLIVAEADINSGSMRSVQYAINMGKKIFVLPHRLGESMATNKLLEDGIATPIYNIESFASQFGQSVDESIIRDDFFYFCQTEPTLDSAISKFGDKVYEAELEGIIIIENGLLRLV</sequence>
<protein>
    <submittedName>
        <fullName evidence="3">Rossmann fold nucleotide-binding protein Smf possibly involved in DNA uptake</fullName>
    </submittedName>
</protein>
<dbReference type="EMBL" id="FPHG01000027">
    <property type="protein sequence ID" value="SFV55210.1"/>
    <property type="molecule type" value="Genomic_DNA"/>
</dbReference>
<gene>
    <name evidence="3" type="ORF">MNB_SV-9-50</name>
</gene>
<dbReference type="InterPro" id="IPR003488">
    <property type="entry name" value="DprA"/>
</dbReference>
<dbReference type="InterPro" id="IPR057666">
    <property type="entry name" value="DrpA_SLOG"/>
</dbReference>
<reference evidence="3" key="1">
    <citation type="submission" date="2016-10" db="EMBL/GenBank/DDBJ databases">
        <authorList>
            <person name="de Groot N.N."/>
        </authorList>
    </citation>
    <scope>NUCLEOTIDE SEQUENCE</scope>
</reference>
<comment type="similarity">
    <text evidence="1">Belongs to the DprA/Smf family.</text>
</comment>
<dbReference type="PANTHER" id="PTHR43022">
    <property type="entry name" value="PROTEIN SMF"/>
    <property type="match status" value="1"/>
</dbReference>
<dbReference type="AlphaFoldDB" id="A0A1W1BNR0"/>
<dbReference type="SUPFAM" id="SSF102405">
    <property type="entry name" value="MCP/YpsA-like"/>
    <property type="match status" value="1"/>
</dbReference>
<accession>A0A1W1BNR0</accession>
<evidence type="ECO:0000313" key="3">
    <source>
        <dbReference type="EMBL" id="SFV55210.1"/>
    </source>
</evidence>
<organism evidence="3">
    <name type="scientific">hydrothermal vent metagenome</name>
    <dbReference type="NCBI Taxonomy" id="652676"/>
    <lineage>
        <taxon>unclassified sequences</taxon>
        <taxon>metagenomes</taxon>
        <taxon>ecological metagenomes</taxon>
    </lineage>
</organism>
<dbReference type="PANTHER" id="PTHR43022:SF1">
    <property type="entry name" value="PROTEIN SMF"/>
    <property type="match status" value="1"/>
</dbReference>
<evidence type="ECO:0000259" key="2">
    <source>
        <dbReference type="Pfam" id="PF02481"/>
    </source>
</evidence>